<organism evidence="2 3">
    <name type="scientific">Amanita muscaria (strain Koide BX008)</name>
    <dbReference type="NCBI Taxonomy" id="946122"/>
    <lineage>
        <taxon>Eukaryota</taxon>
        <taxon>Fungi</taxon>
        <taxon>Dikarya</taxon>
        <taxon>Basidiomycota</taxon>
        <taxon>Agaricomycotina</taxon>
        <taxon>Agaricomycetes</taxon>
        <taxon>Agaricomycetidae</taxon>
        <taxon>Agaricales</taxon>
        <taxon>Pluteineae</taxon>
        <taxon>Amanitaceae</taxon>
        <taxon>Amanita</taxon>
    </lineage>
</organism>
<dbReference type="AlphaFoldDB" id="A0A0C2WI78"/>
<gene>
    <name evidence="2" type="ORF">M378DRAFT_524484</name>
</gene>
<dbReference type="HOGENOM" id="CLU_117708_0_0_1"/>
<sequence length="164" mass="17365">MSSSSSTETPSESQVPPLISELPSMNRGKGDAESREAGGGGNLDFPISTNVRRIVKGPRPLIRREGVVQRVEAPSMSTAQRASNASNQIPPNQNTGVNTGGGAHFHNAHFTGGGGHAFGTNSIVNNKTFTIIRSGDGQFTESQRNLVRRGYTSQSKANPMCVDK</sequence>
<keyword evidence="3" id="KW-1185">Reference proteome</keyword>
<feature type="region of interest" description="Disordered" evidence="1">
    <location>
        <begin position="65"/>
        <end position="108"/>
    </location>
</feature>
<evidence type="ECO:0000256" key="1">
    <source>
        <dbReference type="SAM" id="MobiDB-lite"/>
    </source>
</evidence>
<feature type="compositionally biased region" description="Polar residues" evidence="1">
    <location>
        <begin position="75"/>
        <end position="97"/>
    </location>
</feature>
<name>A0A0C2WI78_AMAMK</name>
<evidence type="ECO:0000313" key="3">
    <source>
        <dbReference type="Proteomes" id="UP000054549"/>
    </source>
</evidence>
<proteinExistence type="predicted"/>
<reference evidence="2 3" key="1">
    <citation type="submission" date="2014-04" db="EMBL/GenBank/DDBJ databases">
        <title>Evolutionary Origins and Diversification of the Mycorrhizal Mutualists.</title>
        <authorList>
            <consortium name="DOE Joint Genome Institute"/>
            <consortium name="Mycorrhizal Genomics Consortium"/>
            <person name="Kohler A."/>
            <person name="Kuo A."/>
            <person name="Nagy L.G."/>
            <person name="Floudas D."/>
            <person name="Copeland A."/>
            <person name="Barry K.W."/>
            <person name="Cichocki N."/>
            <person name="Veneault-Fourrey C."/>
            <person name="LaButti K."/>
            <person name="Lindquist E.A."/>
            <person name="Lipzen A."/>
            <person name="Lundell T."/>
            <person name="Morin E."/>
            <person name="Murat C."/>
            <person name="Riley R."/>
            <person name="Ohm R."/>
            <person name="Sun H."/>
            <person name="Tunlid A."/>
            <person name="Henrissat B."/>
            <person name="Grigoriev I.V."/>
            <person name="Hibbett D.S."/>
            <person name="Martin F."/>
        </authorList>
    </citation>
    <scope>NUCLEOTIDE SEQUENCE [LARGE SCALE GENOMIC DNA]</scope>
    <source>
        <strain evidence="2 3">Koide BX008</strain>
    </source>
</reference>
<dbReference type="EMBL" id="KN818427">
    <property type="protein sequence ID" value="KIL56356.1"/>
    <property type="molecule type" value="Genomic_DNA"/>
</dbReference>
<feature type="region of interest" description="Disordered" evidence="1">
    <location>
        <begin position="1"/>
        <end position="44"/>
    </location>
</feature>
<accession>A0A0C2WI78</accession>
<evidence type="ECO:0000313" key="2">
    <source>
        <dbReference type="EMBL" id="KIL56356.1"/>
    </source>
</evidence>
<dbReference type="Proteomes" id="UP000054549">
    <property type="component" value="Unassembled WGS sequence"/>
</dbReference>
<feature type="compositionally biased region" description="Low complexity" evidence="1">
    <location>
        <begin position="1"/>
        <end position="13"/>
    </location>
</feature>
<protein>
    <submittedName>
        <fullName evidence="2">Uncharacterized protein</fullName>
    </submittedName>
</protein>
<dbReference type="InParanoid" id="A0A0C2WI78"/>